<evidence type="ECO:0000313" key="3">
    <source>
        <dbReference type="Proteomes" id="UP000318590"/>
    </source>
</evidence>
<evidence type="ECO:0000313" key="2">
    <source>
        <dbReference type="EMBL" id="TRD18379.1"/>
    </source>
</evidence>
<gene>
    <name evidence="2" type="ORF">FEV53_12035</name>
</gene>
<evidence type="ECO:0000256" key="1">
    <source>
        <dbReference type="SAM" id="Phobius"/>
    </source>
</evidence>
<reference evidence="2 3" key="1">
    <citation type="submission" date="2019-06" db="EMBL/GenBank/DDBJ databases">
        <title>Paenimaribius caenipelagi gen. nov., sp. nov., isolated from a tidal flat.</title>
        <authorList>
            <person name="Yoon J.-H."/>
        </authorList>
    </citation>
    <scope>NUCLEOTIDE SEQUENCE [LARGE SCALE GENOMIC DNA]</scope>
    <source>
        <strain evidence="2 3">JBTF-M29</strain>
    </source>
</reference>
<dbReference type="AlphaFoldDB" id="A0A547PW49"/>
<keyword evidence="3" id="KW-1185">Reference proteome</keyword>
<keyword evidence="1" id="KW-0812">Transmembrane</keyword>
<feature type="transmembrane region" description="Helical" evidence="1">
    <location>
        <begin position="73"/>
        <end position="91"/>
    </location>
</feature>
<sequence>MTPPNLVTSSRLTLGPNGSLPDLPAWRATSFWVQLLSVAIMVASAFGIDLLAVFGQLGLGDTPDEILATGEQAVSAVQILASLGLSVWAYLERQAPHFRLRFGR</sequence>
<comment type="caution">
    <text evidence="2">The sequence shown here is derived from an EMBL/GenBank/DDBJ whole genome shotgun (WGS) entry which is preliminary data.</text>
</comment>
<keyword evidence="1" id="KW-1133">Transmembrane helix</keyword>
<dbReference type="OrthoDB" id="7870169at2"/>
<feature type="transmembrane region" description="Helical" evidence="1">
    <location>
        <begin position="31"/>
        <end position="53"/>
    </location>
</feature>
<proteinExistence type="predicted"/>
<accession>A0A547PW49</accession>
<keyword evidence="1" id="KW-0472">Membrane</keyword>
<name>A0A547PW49_9RHOB</name>
<protein>
    <submittedName>
        <fullName evidence="2">Uncharacterized protein</fullName>
    </submittedName>
</protein>
<dbReference type="Proteomes" id="UP000318590">
    <property type="component" value="Unassembled WGS sequence"/>
</dbReference>
<dbReference type="EMBL" id="VFSV01000020">
    <property type="protein sequence ID" value="TRD18379.1"/>
    <property type="molecule type" value="Genomic_DNA"/>
</dbReference>
<dbReference type="RefSeq" id="WP_142835051.1">
    <property type="nucleotide sequence ID" value="NZ_VFSV01000020.1"/>
</dbReference>
<organism evidence="2 3">
    <name type="scientific">Palleronia caenipelagi</name>
    <dbReference type="NCBI Taxonomy" id="2489174"/>
    <lineage>
        <taxon>Bacteria</taxon>
        <taxon>Pseudomonadati</taxon>
        <taxon>Pseudomonadota</taxon>
        <taxon>Alphaproteobacteria</taxon>
        <taxon>Rhodobacterales</taxon>
        <taxon>Roseobacteraceae</taxon>
        <taxon>Palleronia</taxon>
    </lineage>
</organism>